<dbReference type="AlphaFoldDB" id="A0A1H1Y8Z0"/>
<dbReference type="PANTHER" id="PTHR42709:SF6">
    <property type="entry name" value="UNDECAPRENYL PHOSPHATE TRANSPORTER A"/>
    <property type="match status" value="1"/>
</dbReference>
<organism evidence="10 11">
    <name type="scientific">Friedmanniella luteola</name>
    <dbReference type="NCBI Taxonomy" id="546871"/>
    <lineage>
        <taxon>Bacteria</taxon>
        <taxon>Bacillati</taxon>
        <taxon>Actinomycetota</taxon>
        <taxon>Actinomycetes</taxon>
        <taxon>Propionibacteriales</taxon>
        <taxon>Nocardioidaceae</taxon>
        <taxon>Friedmanniella</taxon>
    </lineage>
</organism>
<dbReference type="GO" id="GO:0005886">
    <property type="term" value="C:plasma membrane"/>
    <property type="evidence" value="ECO:0007669"/>
    <property type="project" value="UniProtKB-SubCell"/>
</dbReference>
<keyword evidence="5 8" id="KW-1133">Transmembrane helix</keyword>
<evidence type="ECO:0000313" key="11">
    <source>
        <dbReference type="Proteomes" id="UP000199092"/>
    </source>
</evidence>
<dbReference type="Proteomes" id="UP000199092">
    <property type="component" value="Chromosome I"/>
</dbReference>
<evidence type="ECO:0000256" key="3">
    <source>
        <dbReference type="ARBA" id="ARBA00022475"/>
    </source>
</evidence>
<dbReference type="STRING" id="546871.SAMN04488543_3224"/>
<keyword evidence="6 8" id="KW-0472">Membrane</keyword>
<feature type="region of interest" description="Disordered" evidence="7">
    <location>
        <begin position="193"/>
        <end position="223"/>
    </location>
</feature>
<sequence length="223" mass="24083">MGVNGLKAHLVLALSVLIGSALPFVPTGEMVSGAAAYAAHSELNILLIFVITWVCSVLGDTVMLLEARWGRRRLQAWLSRHRFGSRVTAAQEALTSNAFNAVVTGRLIPGGRTPVIIALGLSRFPVRRFMLMDMVACALWAGIYSTLGSIGGRIANHPVWAMVVAIAFAVSVGLLVTQLHRLWGWHRDRRTARQAARPLPTPEGEEGPDLDPARSGAHPVERA</sequence>
<evidence type="ECO:0000256" key="6">
    <source>
        <dbReference type="ARBA" id="ARBA00023136"/>
    </source>
</evidence>
<dbReference type="Pfam" id="PF09335">
    <property type="entry name" value="VTT_dom"/>
    <property type="match status" value="1"/>
</dbReference>
<evidence type="ECO:0000256" key="8">
    <source>
        <dbReference type="SAM" id="Phobius"/>
    </source>
</evidence>
<evidence type="ECO:0000256" key="5">
    <source>
        <dbReference type="ARBA" id="ARBA00022989"/>
    </source>
</evidence>
<dbReference type="InterPro" id="IPR051311">
    <property type="entry name" value="DedA_domain"/>
</dbReference>
<gene>
    <name evidence="10" type="ORF">SAMN04488543_3224</name>
</gene>
<accession>A0A1H1Y8Z0</accession>
<evidence type="ECO:0000256" key="1">
    <source>
        <dbReference type="ARBA" id="ARBA00004651"/>
    </source>
</evidence>
<evidence type="ECO:0000256" key="2">
    <source>
        <dbReference type="ARBA" id="ARBA00010792"/>
    </source>
</evidence>
<feature type="domain" description="VTT" evidence="9">
    <location>
        <begin position="28"/>
        <end position="149"/>
    </location>
</feature>
<comment type="similarity">
    <text evidence="2">Belongs to the DedA family.</text>
</comment>
<feature type="transmembrane region" description="Helical" evidence="8">
    <location>
        <begin position="159"/>
        <end position="183"/>
    </location>
</feature>
<name>A0A1H1Y8Z0_9ACTN</name>
<proteinExistence type="inferred from homology"/>
<feature type="transmembrane region" description="Helical" evidence="8">
    <location>
        <begin position="129"/>
        <end position="147"/>
    </location>
</feature>
<evidence type="ECO:0000313" key="10">
    <source>
        <dbReference type="EMBL" id="SDT17861.1"/>
    </source>
</evidence>
<dbReference type="EMBL" id="LT629749">
    <property type="protein sequence ID" value="SDT17861.1"/>
    <property type="molecule type" value="Genomic_DNA"/>
</dbReference>
<protein>
    <submittedName>
        <fullName evidence="10">Membrane protein DedA, SNARE-associated domain</fullName>
    </submittedName>
</protein>
<dbReference type="InterPro" id="IPR032816">
    <property type="entry name" value="VTT_dom"/>
</dbReference>
<evidence type="ECO:0000259" key="9">
    <source>
        <dbReference type="Pfam" id="PF09335"/>
    </source>
</evidence>
<keyword evidence="3" id="KW-1003">Cell membrane</keyword>
<reference evidence="10 11" key="1">
    <citation type="submission" date="2016-10" db="EMBL/GenBank/DDBJ databases">
        <authorList>
            <person name="de Groot N.N."/>
        </authorList>
    </citation>
    <scope>NUCLEOTIDE SEQUENCE [LARGE SCALE GENOMIC DNA]</scope>
    <source>
        <strain evidence="10 11">DSM 21741</strain>
    </source>
</reference>
<evidence type="ECO:0000256" key="7">
    <source>
        <dbReference type="SAM" id="MobiDB-lite"/>
    </source>
</evidence>
<keyword evidence="11" id="KW-1185">Reference proteome</keyword>
<keyword evidence="4 8" id="KW-0812">Transmembrane</keyword>
<comment type="subcellular location">
    <subcellularLocation>
        <location evidence="1">Cell membrane</location>
        <topology evidence="1">Multi-pass membrane protein</topology>
    </subcellularLocation>
</comment>
<feature type="transmembrane region" description="Helical" evidence="8">
    <location>
        <begin position="46"/>
        <end position="65"/>
    </location>
</feature>
<evidence type="ECO:0000256" key="4">
    <source>
        <dbReference type="ARBA" id="ARBA00022692"/>
    </source>
</evidence>
<dbReference type="PANTHER" id="PTHR42709">
    <property type="entry name" value="ALKALINE PHOSPHATASE LIKE PROTEIN"/>
    <property type="match status" value="1"/>
</dbReference>